<evidence type="ECO:0000256" key="2">
    <source>
        <dbReference type="SAM" id="Phobius"/>
    </source>
</evidence>
<proteinExistence type="predicted"/>
<feature type="region of interest" description="Disordered" evidence="1">
    <location>
        <begin position="168"/>
        <end position="191"/>
    </location>
</feature>
<dbReference type="InterPro" id="IPR031876">
    <property type="entry name" value="DUF4760"/>
</dbReference>
<dbReference type="EMBL" id="JAVDYB010000001">
    <property type="protein sequence ID" value="MDR7275991.1"/>
    <property type="molecule type" value="Genomic_DNA"/>
</dbReference>
<evidence type="ECO:0000256" key="1">
    <source>
        <dbReference type="SAM" id="MobiDB-lite"/>
    </source>
</evidence>
<keyword evidence="2" id="KW-0472">Membrane</keyword>
<name>A0AAE3YQL8_9ACTN</name>
<reference evidence="3" key="1">
    <citation type="submission" date="2023-07" db="EMBL/GenBank/DDBJ databases">
        <title>Sequencing the genomes of 1000 actinobacteria strains.</title>
        <authorList>
            <person name="Klenk H.-P."/>
        </authorList>
    </citation>
    <scope>NUCLEOTIDE SEQUENCE</scope>
    <source>
        <strain evidence="3">DSM 44707</strain>
    </source>
</reference>
<evidence type="ECO:0000313" key="4">
    <source>
        <dbReference type="Proteomes" id="UP001183643"/>
    </source>
</evidence>
<feature type="transmembrane region" description="Helical" evidence="2">
    <location>
        <begin position="6"/>
        <end position="27"/>
    </location>
</feature>
<accession>A0AAE3YQL8</accession>
<protein>
    <submittedName>
        <fullName evidence="3">Uncharacterized protein</fullName>
    </submittedName>
</protein>
<dbReference type="RefSeq" id="WP_310367681.1">
    <property type="nucleotide sequence ID" value="NZ_JAVDYB010000001.1"/>
</dbReference>
<keyword evidence="2" id="KW-1133">Transmembrane helix</keyword>
<evidence type="ECO:0000313" key="3">
    <source>
        <dbReference type="EMBL" id="MDR7275991.1"/>
    </source>
</evidence>
<gene>
    <name evidence="3" type="ORF">J2S41_002769</name>
</gene>
<organism evidence="3 4">
    <name type="scientific">Catenuloplanes atrovinosus</name>
    <dbReference type="NCBI Taxonomy" id="137266"/>
    <lineage>
        <taxon>Bacteria</taxon>
        <taxon>Bacillati</taxon>
        <taxon>Actinomycetota</taxon>
        <taxon>Actinomycetes</taxon>
        <taxon>Micromonosporales</taxon>
        <taxon>Micromonosporaceae</taxon>
        <taxon>Catenuloplanes</taxon>
    </lineage>
</organism>
<comment type="caution">
    <text evidence="3">The sequence shown here is derived from an EMBL/GenBank/DDBJ whole genome shotgun (WGS) entry which is preliminary data.</text>
</comment>
<dbReference type="Proteomes" id="UP001183643">
    <property type="component" value="Unassembled WGS sequence"/>
</dbReference>
<sequence>MDTATATAIGTIVISVVSLGVSASLALRQVRTASDGYALPVVLNVFSQFRTQEFFDAQQYVFYQLHQDFAQPIPFNDLPVEPRSHLRMVAGLYDDLGKLVAHGIIKEELVIGSNGVQARRIWEAVEPYVLAERHKNRSGLWIYLEDLAYRTTRNPPSAVHAKLKLHRYPSRRPPAVPPARSPQTPDAPAGA</sequence>
<dbReference type="AlphaFoldDB" id="A0AAE3YQL8"/>
<feature type="compositionally biased region" description="Pro residues" evidence="1">
    <location>
        <begin position="171"/>
        <end position="180"/>
    </location>
</feature>
<keyword evidence="2" id="KW-0812">Transmembrane</keyword>
<dbReference type="Pfam" id="PF15956">
    <property type="entry name" value="DUF4760"/>
    <property type="match status" value="1"/>
</dbReference>
<keyword evidence="4" id="KW-1185">Reference proteome</keyword>